<dbReference type="AlphaFoldDB" id="A0A2C9L8U8"/>
<dbReference type="EnsemblMetazoa" id="BGLB028420-RA">
    <property type="protein sequence ID" value="BGLB028420-PA"/>
    <property type="gene ID" value="BGLB028420"/>
</dbReference>
<dbReference type="SUPFAM" id="SSF81383">
    <property type="entry name" value="F-box domain"/>
    <property type="match status" value="1"/>
</dbReference>
<dbReference type="VEuPathDB" id="VectorBase:BGLAX_026954"/>
<dbReference type="VEuPathDB" id="VectorBase:BGLB028420"/>
<protein>
    <recommendedName>
        <fullName evidence="1">F-box domain-containing protein</fullName>
    </recommendedName>
</protein>
<dbReference type="CDD" id="cd09917">
    <property type="entry name" value="F-box_SF"/>
    <property type="match status" value="1"/>
</dbReference>
<dbReference type="OrthoDB" id="6047959at2759"/>
<dbReference type="InterPro" id="IPR036047">
    <property type="entry name" value="F-box-like_dom_sf"/>
</dbReference>
<dbReference type="Proteomes" id="UP000076420">
    <property type="component" value="Unassembled WGS sequence"/>
</dbReference>
<feature type="domain" description="F-box" evidence="1">
    <location>
        <begin position="1"/>
        <end position="46"/>
    </location>
</feature>
<reference evidence="2" key="1">
    <citation type="submission" date="2020-05" db="UniProtKB">
        <authorList>
            <consortium name="EnsemblMetazoa"/>
        </authorList>
    </citation>
    <scope>IDENTIFICATION</scope>
    <source>
        <strain evidence="2">BB02</strain>
    </source>
</reference>
<evidence type="ECO:0000313" key="2">
    <source>
        <dbReference type="EnsemblMetazoa" id="BGLB028420-PA"/>
    </source>
</evidence>
<name>A0A2C9L8U8_BIOGL</name>
<dbReference type="EnsemblMetazoa" id="BGLB028420-RC">
    <property type="protein sequence ID" value="BGLB028420-PC"/>
    <property type="gene ID" value="BGLB028420"/>
</dbReference>
<dbReference type="KEGG" id="bgt:106070970"/>
<dbReference type="InterPro" id="IPR001810">
    <property type="entry name" value="F-box_dom"/>
</dbReference>
<evidence type="ECO:0000259" key="1">
    <source>
        <dbReference type="PROSITE" id="PS50181"/>
    </source>
</evidence>
<dbReference type="RefSeq" id="XP_013086442.2">
    <property type="nucleotide sequence ID" value="XM_013230988.2"/>
</dbReference>
<dbReference type="RefSeq" id="XP_013086444.2">
    <property type="nucleotide sequence ID" value="XM_013230990.2"/>
</dbReference>
<dbReference type="PROSITE" id="PS50181">
    <property type="entry name" value="FBOX"/>
    <property type="match status" value="1"/>
</dbReference>
<dbReference type="Pfam" id="PF00646">
    <property type="entry name" value="F-box"/>
    <property type="match status" value="1"/>
</dbReference>
<accession>A0A2C9L8U8</accession>
<dbReference type="EnsemblMetazoa" id="BGLB028420-RB">
    <property type="protein sequence ID" value="BGLB028420-PB"/>
    <property type="gene ID" value="BGLB028420"/>
</dbReference>
<evidence type="ECO:0000313" key="3">
    <source>
        <dbReference type="Proteomes" id="UP000076420"/>
    </source>
</evidence>
<sequence>MEILRLPPEIIENIFLHLDTQTLASCALADSHLADIVYSSHFLDEYCRTSLNCSWITSADIYNAPIAVPYEFWFWLYTTMKLENTGETNLIFHNKHLTKIGTFRHMFIMWLMCGLRPSFMYSHTLMYELYPLPETVTQLYQQTNHLSTSVNDVLMKIFLALPEIMELSCCSLELLKMQSGYCTSLYMDIVCNDGIQPKLPLDFTTLFSIEIISSPLFGKNPSLLILIGSETWIMWLGFLNITYDHNETSIVENLFCKYFNNEANIIDIQLTAKAAVQDLNSFVYSLRNGSPCPIISADHPDMATVNIFLAQEHHRSLQQAFGLALDKHCCHLIKSVTSKNRGDAHCKEAMMDVFNIKLCENAQINEYILNVINVDKTNDLRHLSFIIYKCVLECVACLFRNEIHFCVEDSFCHSFLCGCLGPPFKNTDSESVETKLEKCLAEKMKDGLYPPQMWPAHVLSAARQVVPVLTELLEMDIMMVTSRSMKCVIPKLVLMRINQRLQNAGLTLTNRPPNKPRCPPLLKQVRLWSVENVS</sequence>
<organism evidence="2 3">
    <name type="scientific">Biomphalaria glabrata</name>
    <name type="common">Bloodfluke planorb</name>
    <name type="synonym">Freshwater snail</name>
    <dbReference type="NCBI Taxonomy" id="6526"/>
    <lineage>
        <taxon>Eukaryota</taxon>
        <taxon>Metazoa</taxon>
        <taxon>Spiralia</taxon>
        <taxon>Lophotrochozoa</taxon>
        <taxon>Mollusca</taxon>
        <taxon>Gastropoda</taxon>
        <taxon>Heterobranchia</taxon>
        <taxon>Euthyneura</taxon>
        <taxon>Panpulmonata</taxon>
        <taxon>Hygrophila</taxon>
        <taxon>Lymnaeoidea</taxon>
        <taxon>Planorbidae</taxon>
        <taxon>Biomphalaria</taxon>
    </lineage>
</organism>
<proteinExistence type="predicted"/>
<gene>
    <name evidence="2" type="primary">106070970</name>
</gene>